<gene>
    <name evidence="1" type="ORF">HELGO_WM27564</name>
</gene>
<reference evidence="1" key="1">
    <citation type="submission" date="2020-01" db="EMBL/GenBank/DDBJ databases">
        <authorList>
            <person name="Meier V. D."/>
            <person name="Meier V D."/>
        </authorList>
    </citation>
    <scope>NUCLEOTIDE SEQUENCE</scope>
    <source>
        <strain evidence="1">HLG_WM_MAG_02</strain>
    </source>
</reference>
<accession>A0A6S6UF21</accession>
<evidence type="ECO:0008006" key="2">
    <source>
        <dbReference type="Google" id="ProtNLM"/>
    </source>
</evidence>
<sequence>MNEVHNDVLLGKEEYLFLFQGMHRQFDYLLKRKIVLPINIKNFIFNIKRRSSHFEKNKIKYIHIVFPSKPLVKRKFLPKGYANIDSLYNMYYKENCTSYEDNIFYALDLLISLENEYSTFLKYDTHISDRGYLAIAKYILDFFNIAYNKKLDSMFQKRLASNDLSKKILKGKGLEEVLKISNCNFYTIGNRSHLTGNGDEVTIYYNANIKENKRLLIFGDSFLKDMLPIFSFHFKDIMYIRSQFIHYDIVKSFNPDMVISGNAERYLSNVKSEKNANNFLMTKYGDNKYSPSKEYLDAFQAQLSSYYYPHIYKEWEEKIKDIYSNPLNLTIKRLSKDIVLDKKEKEFSLFSITGVDSRIIFNDICINKNKNYIFSIKFYSNVDSIFQLFYTTNESSEFSERNSIKKEVLEGMNTITISLQHIILGNRLRIDPLMNIGEVKIHDYRLEETNDK</sequence>
<organism evidence="1">
    <name type="scientific">uncultured Sulfurovum sp</name>
    <dbReference type="NCBI Taxonomy" id="269237"/>
    <lineage>
        <taxon>Bacteria</taxon>
        <taxon>Pseudomonadati</taxon>
        <taxon>Campylobacterota</taxon>
        <taxon>Epsilonproteobacteria</taxon>
        <taxon>Campylobacterales</taxon>
        <taxon>Sulfurovaceae</taxon>
        <taxon>Sulfurovum</taxon>
        <taxon>environmental samples</taxon>
    </lineage>
</organism>
<dbReference type="AlphaFoldDB" id="A0A6S6UF21"/>
<proteinExistence type="predicted"/>
<protein>
    <recommendedName>
        <fullName evidence="2">AlgX/AlgJ SGNH hydrolase-like domain-containing protein</fullName>
    </recommendedName>
</protein>
<evidence type="ECO:0000313" key="1">
    <source>
        <dbReference type="EMBL" id="CAA6827577.1"/>
    </source>
</evidence>
<dbReference type="EMBL" id="CACVAZ010000222">
    <property type="protein sequence ID" value="CAA6827577.1"/>
    <property type="molecule type" value="Genomic_DNA"/>
</dbReference>
<name>A0A6S6UF21_9BACT</name>